<dbReference type="InterPro" id="IPR006121">
    <property type="entry name" value="HMA_dom"/>
</dbReference>
<dbReference type="Gene3D" id="3.30.70.100">
    <property type="match status" value="1"/>
</dbReference>
<keyword evidence="4" id="KW-1185">Reference proteome</keyword>
<evidence type="ECO:0000259" key="2">
    <source>
        <dbReference type="PROSITE" id="PS50846"/>
    </source>
</evidence>
<proteinExistence type="predicted"/>
<evidence type="ECO:0000313" key="4">
    <source>
        <dbReference type="Proteomes" id="UP000631114"/>
    </source>
</evidence>
<evidence type="ECO:0000313" key="3">
    <source>
        <dbReference type="EMBL" id="KAF9593379.1"/>
    </source>
</evidence>
<dbReference type="InterPro" id="IPR036163">
    <property type="entry name" value="HMA_dom_sf"/>
</dbReference>
<dbReference type="SUPFAM" id="SSF55008">
    <property type="entry name" value="HMA, heavy metal-associated domain"/>
    <property type="match status" value="1"/>
</dbReference>
<dbReference type="AlphaFoldDB" id="A0A835LIY3"/>
<dbReference type="EMBL" id="JADFTS010000008">
    <property type="protein sequence ID" value="KAF9593379.1"/>
    <property type="molecule type" value="Genomic_DNA"/>
</dbReference>
<comment type="caution">
    <text evidence="3">The sequence shown here is derived from an EMBL/GenBank/DDBJ whole genome shotgun (WGS) entry which is preliminary data.</text>
</comment>
<organism evidence="3 4">
    <name type="scientific">Coptis chinensis</name>
    <dbReference type="NCBI Taxonomy" id="261450"/>
    <lineage>
        <taxon>Eukaryota</taxon>
        <taxon>Viridiplantae</taxon>
        <taxon>Streptophyta</taxon>
        <taxon>Embryophyta</taxon>
        <taxon>Tracheophyta</taxon>
        <taxon>Spermatophyta</taxon>
        <taxon>Magnoliopsida</taxon>
        <taxon>Ranunculales</taxon>
        <taxon>Ranunculaceae</taxon>
        <taxon>Coptidoideae</taxon>
        <taxon>Coptis</taxon>
    </lineage>
</organism>
<dbReference type="CDD" id="cd00371">
    <property type="entry name" value="HMA"/>
    <property type="match status" value="1"/>
</dbReference>
<dbReference type="InterPro" id="IPR017969">
    <property type="entry name" value="Heavy-metal-associated_CS"/>
</dbReference>
<reference evidence="3 4" key="1">
    <citation type="submission" date="2020-10" db="EMBL/GenBank/DDBJ databases">
        <title>The Coptis chinensis genome and diversification of protoberbering-type alkaloids.</title>
        <authorList>
            <person name="Wang B."/>
            <person name="Shu S."/>
            <person name="Song C."/>
            <person name="Liu Y."/>
        </authorList>
    </citation>
    <scope>NUCLEOTIDE SEQUENCE [LARGE SCALE GENOMIC DNA]</scope>
    <source>
        <strain evidence="3">HL-2020</strain>
        <tissue evidence="3">Leaf</tissue>
    </source>
</reference>
<gene>
    <name evidence="3" type="ORF">IFM89_022078</name>
</gene>
<evidence type="ECO:0000256" key="1">
    <source>
        <dbReference type="ARBA" id="ARBA00022723"/>
    </source>
</evidence>
<sequence length="173" mass="19189">MVMRNRFDPLPMIENKYDHMSSAAARCILVSNFAMKPIHKYFDDDVGKGGARAEMMAESEPNVGFGWVPGVKKMKLFEVLEKMLKFQDKEIGANGKHDLKAPLLQPTESVAVTVSQQDQKEHKKSRTLMFKVGGMKCASCAVSIESVLGKRNGIESVVVSPLQGQAVIRLYQS</sequence>
<name>A0A835LIY3_9MAGN</name>
<dbReference type="PROSITE" id="PS01047">
    <property type="entry name" value="HMA_1"/>
    <property type="match status" value="1"/>
</dbReference>
<protein>
    <recommendedName>
        <fullName evidence="2">HMA domain-containing protein</fullName>
    </recommendedName>
</protein>
<feature type="domain" description="HMA" evidence="2">
    <location>
        <begin position="126"/>
        <end position="173"/>
    </location>
</feature>
<dbReference type="GO" id="GO:0046872">
    <property type="term" value="F:metal ion binding"/>
    <property type="evidence" value="ECO:0007669"/>
    <property type="project" value="UniProtKB-KW"/>
</dbReference>
<accession>A0A835LIY3</accession>
<dbReference type="Proteomes" id="UP000631114">
    <property type="component" value="Unassembled WGS sequence"/>
</dbReference>
<dbReference type="PROSITE" id="PS50846">
    <property type="entry name" value="HMA_2"/>
    <property type="match status" value="1"/>
</dbReference>
<dbReference type="OrthoDB" id="432719at2759"/>
<keyword evidence="1" id="KW-0479">Metal-binding</keyword>
<dbReference type="Pfam" id="PF00403">
    <property type="entry name" value="HMA"/>
    <property type="match status" value="1"/>
</dbReference>